<sequence length="190" mass="21726">MTIYGLIRHGATQWNQLGKLQGQLDIELTNEGRSQAHLLGRRFRKLDWDYIVSSDLSRAHETAQIIAAESGIPMLEASPKLRERSFGQLEGTTLEERIERYGNEWRQLELGVESDESVIGRWSEFEAQLKLQHPGERILIVSHGSFIGTVLRVLDLEEPDGYLTNTSLTIIEHDEYGWSCSLYSCTRHLD</sequence>
<feature type="active site" description="Tele-phosphohistidine intermediate" evidence="2">
    <location>
        <position position="9"/>
    </location>
</feature>
<dbReference type="GO" id="GO:0045820">
    <property type="term" value="P:negative regulation of glycolytic process"/>
    <property type="evidence" value="ECO:0007669"/>
    <property type="project" value="TreeGrafter"/>
</dbReference>
<name>A0A4R4EMB0_9BACL</name>
<protein>
    <submittedName>
        <fullName evidence="4">Histidine phosphatase family protein</fullName>
    </submittedName>
</protein>
<dbReference type="CDD" id="cd07067">
    <property type="entry name" value="HP_PGM_like"/>
    <property type="match status" value="1"/>
</dbReference>
<dbReference type="RefSeq" id="WP_132416258.1">
    <property type="nucleotide sequence ID" value="NZ_SKFG01000001.1"/>
</dbReference>
<dbReference type="GO" id="GO:0043456">
    <property type="term" value="P:regulation of pentose-phosphate shunt"/>
    <property type="evidence" value="ECO:0007669"/>
    <property type="project" value="TreeGrafter"/>
</dbReference>
<dbReference type="Pfam" id="PF00300">
    <property type="entry name" value="His_Phos_1"/>
    <property type="match status" value="1"/>
</dbReference>
<evidence type="ECO:0000313" key="5">
    <source>
        <dbReference type="Proteomes" id="UP000295418"/>
    </source>
</evidence>
<dbReference type="InterPro" id="IPR051695">
    <property type="entry name" value="Phosphoglycerate_Mutase"/>
</dbReference>
<gene>
    <name evidence="4" type="ORF">E0485_02690</name>
</gene>
<keyword evidence="5" id="KW-1185">Reference proteome</keyword>
<evidence type="ECO:0000313" key="4">
    <source>
        <dbReference type="EMBL" id="TCZ81199.1"/>
    </source>
</evidence>
<accession>A0A4R4EMB0</accession>
<dbReference type="OrthoDB" id="9782128at2"/>
<proteinExistence type="predicted"/>
<reference evidence="4 5" key="1">
    <citation type="submission" date="2019-03" db="EMBL/GenBank/DDBJ databases">
        <authorList>
            <person name="Kim M.K.M."/>
        </authorList>
    </citation>
    <scope>NUCLEOTIDE SEQUENCE [LARGE SCALE GENOMIC DNA]</scope>
    <source>
        <strain evidence="4 5">18JY21-1</strain>
    </source>
</reference>
<evidence type="ECO:0000256" key="3">
    <source>
        <dbReference type="PIRSR" id="PIRSR613078-2"/>
    </source>
</evidence>
<organism evidence="4 5">
    <name type="scientific">Paenibacillus albiflavus</name>
    <dbReference type="NCBI Taxonomy" id="2545760"/>
    <lineage>
        <taxon>Bacteria</taxon>
        <taxon>Bacillati</taxon>
        <taxon>Bacillota</taxon>
        <taxon>Bacilli</taxon>
        <taxon>Bacillales</taxon>
        <taxon>Paenibacillaceae</taxon>
        <taxon>Paenibacillus</taxon>
    </lineage>
</organism>
<feature type="binding site" evidence="3">
    <location>
        <position position="58"/>
    </location>
    <ligand>
        <name>substrate</name>
    </ligand>
</feature>
<dbReference type="GO" id="GO:0004331">
    <property type="term" value="F:fructose-2,6-bisphosphate 2-phosphatase activity"/>
    <property type="evidence" value="ECO:0007669"/>
    <property type="project" value="TreeGrafter"/>
</dbReference>
<dbReference type="GO" id="GO:0005829">
    <property type="term" value="C:cytosol"/>
    <property type="evidence" value="ECO:0007669"/>
    <property type="project" value="TreeGrafter"/>
</dbReference>
<keyword evidence="1" id="KW-0378">Hydrolase</keyword>
<dbReference type="InterPro" id="IPR013078">
    <property type="entry name" value="His_Pase_superF_clade-1"/>
</dbReference>
<feature type="active site" description="Proton donor/acceptor" evidence="2">
    <location>
        <position position="83"/>
    </location>
</feature>
<dbReference type="EMBL" id="SKFG01000001">
    <property type="protein sequence ID" value="TCZ81199.1"/>
    <property type="molecule type" value="Genomic_DNA"/>
</dbReference>
<evidence type="ECO:0000256" key="1">
    <source>
        <dbReference type="ARBA" id="ARBA00022801"/>
    </source>
</evidence>
<dbReference type="SMART" id="SM00855">
    <property type="entry name" value="PGAM"/>
    <property type="match status" value="1"/>
</dbReference>
<dbReference type="Proteomes" id="UP000295418">
    <property type="component" value="Unassembled WGS sequence"/>
</dbReference>
<dbReference type="PANTHER" id="PTHR46517">
    <property type="entry name" value="FRUCTOSE-2,6-BISPHOSPHATASE TIGAR"/>
    <property type="match status" value="1"/>
</dbReference>
<evidence type="ECO:0000256" key="2">
    <source>
        <dbReference type="PIRSR" id="PIRSR613078-1"/>
    </source>
</evidence>
<dbReference type="AlphaFoldDB" id="A0A4R4EMB0"/>
<dbReference type="SUPFAM" id="SSF53254">
    <property type="entry name" value="Phosphoglycerate mutase-like"/>
    <property type="match status" value="1"/>
</dbReference>
<dbReference type="PANTHER" id="PTHR46517:SF1">
    <property type="entry name" value="FRUCTOSE-2,6-BISPHOSPHATASE TIGAR"/>
    <property type="match status" value="1"/>
</dbReference>
<dbReference type="Gene3D" id="3.40.50.1240">
    <property type="entry name" value="Phosphoglycerate mutase-like"/>
    <property type="match status" value="1"/>
</dbReference>
<feature type="binding site" evidence="3">
    <location>
        <begin position="8"/>
        <end position="15"/>
    </location>
    <ligand>
        <name>substrate</name>
    </ligand>
</feature>
<dbReference type="InterPro" id="IPR029033">
    <property type="entry name" value="His_PPase_superfam"/>
</dbReference>
<comment type="caution">
    <text evidence="4">The sequence shown here is derived from an EMBL/GenBank/DDBJ whole genome shotgun (WGS) entry which is preliminary data.</text>
</comment>